<feature type="region of interest" description="Disordered" evidence="1">
    <location>
        <begin position="176"/>
        <end position="202"/>
    </location>
</feature>
<evidence type="ECO:0000259" key="2">
    <source>
        <dbReference type="Pfam" id="PF23310"/>
    </source>
</evidence>
<dbReference type="InterPro" id="IPR057136">
    <property type="entry name" value="At2g35280_TPR_dom"/>
</dbReference>
<dbReference type="Pfam" id="PF23310">
    <property type="entry name" value="TPR_27"/>
    <property type="match status" value="1"/>
</dbReference>
<dbReference type="InterPro" id="IPR040338">
    <property type="entry name" value="At1g67623-like"/>
</dbReference>
<feature type="region of interest" description="Disordered" evidence="1">
    <location>
        <begin position="463"/>
        <end position="486"/>
    </location>
</feature>
<dbReference type="Proteomes" id="UP000712600">
    <property type="component" value="Unassembled WGS sequence"/>
</dbReference>
<feature type="compositionally biased region" description="Basic and acidic residues" evidence="1">
    <location>
        <begin position="546"/>
        <end position="566"/>
    </location>
</feature>
<reference evidence="3" key="1">
    <citation type="submission" date="2019-12" db="EMBL/GenBank/DDBJ databases">
        <title>Genome sequencing and annotation of Brassica cretica.</title>
        <authorList>
            <person name="Studholme D.J."/>
            <person name="Sarris P."/>
        </authorList>
    </citation>
    <scope>NUCLEOTIDE SEQUENCE</scope>
    <source>
        <strain evidence="3">PFS-109/04</strain>
        <tissue evidence="3">Leaf</tissue>
    </source>
</reference>
<feature type="region of interest" description="Disordered" evidence="1">
    <location>
        <begin position="642"/>
        <end position="673"/>
    </location>
</feature>
<dbReference type="PANTHER" id="PTHR33784:SF35">
    <property type="entry name" value="(RAPE) HYPOTHETICAL PROTEIN"/>
    <property type="match status" value="1"/>
</dbReference>
<feature type="region of interest" description="Disordered" evidence="1">
    <location>
        <begin position="687"/>
        <end position="719"/>
    </location>
</feature>
<dbReference type="AlphaFoldDB" id="A0A8S9QSI8"/>
<organism evidence="3 4">
    <name type="scientific">Brassica cretica</name>
    <name type="common">Mustard</name>
    <dbReference type="NCBI Taxonomy" id="69181"/>
    <lineage>
        <taxon>Eukaryota</taxon>
        <taxon>Viridiplantae</taxon>
        <taxon>Streptophyta</taxon>
        <taxon>Embryophyta</taxon>
        <taxon>Tracheophyta</taxon>
        <taxon>Spermatophyta</taxon>
        <taxon>Magnoliopsida</taxon>
        <taxon>eudicotyledons</taxon>
        <taxon>Gunneridae</taxon>
        <taxon>Pentapetalae</taxon>
        <taxon>rosids</taxon>
        <taxon>malvids</taxon>
        <taxon>Brassicales</taxon>
        <taxon>Brassicaceae</taxon>
        <taxon>Brassiceae</taxon>
        <taxon>Brassica</taxon>
    </lineage>
</organism>
<protein>
    <recommendedName>
        <fullName evidence="2">At2g35280-like TPR domain-containing protein</fullName>
    </recommendedName>
</protein>
<feature type="region of interest" description="Disordered" evidence="1">
    <location>
        <begin position="741"/>
        <end position="762"/>
    </location>
</feature>
<name>A0A8S9QSI8_BRACR</name>
<feature type="region of interest" description="Disordered" evidence="1">
    <location>
        <begin position="344"/>
        <end position="368"/>
    </location>
</feature>
<feature type="compositionally biased region" description="Polar residues" evidence="1">
    <location>
        <begin position="520"/>
        <end position="542"/>
    </location>
</feature>
<gene>
    <name evidence="3" type="ORF">F2Q69_00011027</name>
</gene>
<accession>A0A8S9QSI8</accession>
<dbReference type="EMBL" id="QGKX02000996">
    <property type="protein sequence ID" value="KAF3556752.1"/>
    <property type="molecule type" value="Genomic_DNA"/>
</dbReference>
<evidence type="ECO:0000256" key="1">
    <source>
        <dbReference type="SAM" id="MobiDB-lite"/>
    </source>
</evidence>
<feature type="region of interest" description="Disordered" evidence="1">
    <location>
        <begin position="520"/>
        <end position="567"/>
    </location>
</feature>
<evidence type="ECO:0000313" key="4">
    <source>
        <dbReference type="Proteomes" id="UP000712600"/>
    </source>
</evidence>
<comment type="caution">
    <text evidence="3">The sequence shown here is derived from an EMBL/GenBank/DDBJ whole genome shotgun (WGS) entry which is preliminary data.</text>
</comment>
<evidence type="ECO:0000313" key="3">
    <source>
        <dbReference type="EMBL" id="KAF3556752.1"/>
    </source>
</evidence>
<proteinExistence type="predicted"/>
<dbReference type="PANTHER" id="PTHR33784">
    <property type="entry name" value="OS05G0482100 PROTEIN"/>
    <property type="match status" value="1"/>
</dbReference>
<feature type="domain" description="At2g35280-like TPR" evidence="2">
    <location>
        <begin position="839"/>
        <end position="902"/>
    </location>
</feature>
<sequence length="975" mass="110038">MLIFHLLLDHNAPKHLKSLHGTLQHLIRTMNAKCNLVMFHSITGLNCGAFDVEDSDSEEAADIPDPLHELRIWLSQQTTAFYGFPQALQLLAFEAVPQLLARIPDAPNIVTFMEDPPACATTVIILNTKDILAVEAEPDVTVHFSLIPEAERHMWLYEVEDLQVNRLVHRLSSGHTSTTEDFRGAEKSFRGRGKQPENAPLPPGVTDGVLCCTNKTLKLTANKDIPDPLCELQIRLSQQTTACYGFPLALQLLAFEAVPELLARIPDGSNTATFLENASACANTVVILKTKDIVDVEAKPDVTVHFSLLPEAERHLWLDEVEDWQVTHLVHLLSSGHTFTTEDFRGRDKSFRTQGKQPENAPLQKEDQPEVIPIIQHNLQPRKPAAVVVEDLTSSEHNEPEVPHQSGSCPDKDLKLWISYQLQKMARGIYERLETMERNILGIYSHLGVSPPNVNSTWKRKADDANHGLSHSPKADGIQTQRPPGCTPPYFNKVTGVEYDCAHDRSPPLDEYVLYQEPHTLNSVPDKSNSENPGNKGRTSPYFNKESQDDNDCAHDRTPPFDEHVNYQEPRTPYVVPDESNAENPVTTVTIYNPLIFVHPQSYVSPTKSVIDEPPCISDLTPTKRFGDEKPVTVTWEETNPHAYTSGKIAPTSETPPSAAYRVSGPHLPSPRTAADVETLSINVSATKTQSAAATEGASRDSVAVGNERSPIEEDENYESCQENISIDTPLQEKHPLAVETFTGPDTDEDDSSMESGGKRLRKKSQKICGVYTPDARLKGLFMSEKKTEYRPLPKTSCAIFKKFSDILSENLVHYTREMAVGRDDGGVYASFDLFNYSWYLGTQHLLLRRCYEEGNPSTLYVKGVEYFYGLDRLDEGLRLIKRAADVGYERAFYTYAMTRKIFWEDEEYFSRFTRESIRRMGMVVRNEDPVWFNCERDRFITKRHLFMSTVVPLFYSCQCSPCLDWDWALWYIIT</sequence>
<feature type="compositionally biased region" description="Basic and acidic residues" evidence="1">
    <location>
        <begin position="178"/>
        <end position="189"/>
    </location>
</feature>